<accession>A0A6L9MFF3</accession>
<gene>
    <name evidence="2" type="ORF">GTW51_06260</name>
</gene>
<reference evidence="2 3" key="1">
    <citation type="submission" date="2020-01" db="EMBL/GenBank/DDBJ databases">
        <title>Genomes of bacteria type strains.</title>
        <authorList>
            <person name="Chen J."/>
            <person name="Zhu S."/>
            <person name="Chen J."/>
        </authorList>
    </citation>
    <scope>NUCLEOTIDE SEQUENCE [LARGE SCALE GENOMIC DNA]</scope>
    <source>
        <strain evidence="2 3">KCTC 52919</strain>
    </source>
</reference>
<feature type="region of interest" description="Disordered" evidence="1">
    <location>
        <begin position="40"/>
        <end position="62"/>
    </location>
</feature>
<evidence type="ECO:0000313" key="2">
    <source>
        <dbReference type="EMBL" id="NDV86302.1"/>
    </source>
</evidence>
<protein>
    <submittedName>
        <fullName evidence="2">Uncharacterized protein</fullName>
    </submittedName>
</protein>
<dbReference type="EMBL" id="JAAAMJ010000003">
    <property type="protein sequence ID" value="NDV86302.1"/>
    <property type="molecule type" value="Genomic_DNA"/>
</dbReference>
<name>A0A6L9MFF3_9HYPH</name>
<dbReference type="RefSeq" id="WP_163043059.1">
    <property type="nucleotide sequence ID" value="NZ_JAAAMJ010000003.1"/>
</dbReference>
<proteinExistence type="predicted"/>
<evidence type="ECO:0000313" key="3">
    <source>
        <dbReference type="Proteomes" id="UP000476332"/>
    </source>
</evidence>
<evidence type="ECO:0000256" key="1">
    <source>
        <dbReference type="SAM" id="MobiDB-lite"/>
    </source>
</evidence>
<dbReference type="Proteomes" id="UP000476332">
    <property type="component" value="Unassembled WGS sequence"/>
</dbReference>
<organism evidence="2 3">
    <name type="scientific">Aurantimonas aggregata</name>
    <dbReference type="NCBI Taxonomy" id="2047720"/>
    <lineage>
        <taxon>Bacteria</taxon>
        <taxon>Pseudomonadati</taxon>
        <taxon>Pseudomonadota</taxon>
        <taxon>Alphaproteobacteria</taxon>
        <taxon>Hyphomicrobiales</taxon>
        <taxon>Aurantimonadaceae</taxon>
        <taxon>Aurantimonas</taxon>
    </lineage>
</organism>
<sequence length="62" mass="6814">MSHDDDRQLAGEIEEALRALGIANPRFNDDRRVEPFVRELRGGEMKSAGASGSGQQDIDSEI</sequence>
<comment type="caution">
    <text evidence="2">The sequence shown here is derived from an EMBL/GenBank/DDBJ whole genome shotgun (WGS) entry which is preliminary data.</text>
</comment>
<dbReference type="AlphaFoldDB" id="A0A6L9MFF3"/>
<feature type="compositionally biased region" description="Polar residues" evidence="1">
    <location>
        <begin position="53"/>
        <end position="62"/>
    </location>
</feature>
<keyword evidence="3" id="KW-1185">Reference proteome</keyword>